<protein>
    <submittedName>
        <fullName evidence="1">Cyclic lactone autoinducer peptide</fullName>
    </submittedName>
</protein>
<accession>A0A934JAM1</accession>
<dbReference type="Proteomes" id="UP000640274">
    <property type="component" value="Unassembled WGS sequence"/>
</dbReference>
<evidence type="ECO:0000313" key="1">
    <source>
        <dbReference type="EMBL" id="MBJ6363328.1"/>
    </source>
</evidence>
<reference evidence="1" key="1">
    <citation type="submission" date="2020-12" db="EMBL/GenBank/DDBJ databases">
        <authorList>
            <person name="Huq M.A."/>
        </authorList>
    </citation>
    <scope>NUCLEOTIDE SEQUENCE</scope>
    <source>
        <strain evidence="1">MAHUQ-46</strain>
    </source>
</reference>
<dbReference type="RefSeq" id="WP_199020880.1">
    <property type="nucleotide sequence ID" value="NZ_JAELUP010000103.1"/>
</dbReference>
<keyword evidence="2" id="KW-1185">Reference proteome</keyword>
<dbReference type="EMBL" id="JAELUP010000103">
    <property type="protein sequence ID" value="MBJ6363328.1"/>
    <property type="molecule type" value="Genomic_DNA"/>
</dbReference>
<dbReference type="InterPro" id="IPR009229">
    <property type="entry name" value="AgrD"/>
</dbReference>
<evidence type="ECO:0000313" key="2">
    <source>
        <dbReference type="Proteomes" id="UP000640274"/>
    </source>
</evidence>
<dbReference type="NCBIfam" id="TIGR04223">
    <property type="entry name" value="quorum_AgrD"/>
    <property type="match status" value="1"/>
</dbReference>
<proteinExistence type="predicted"/>
<name>A0A934JAM1_9BACL</name>
<sequence>MSKRALSAFATMLSFTALLSVTTASFLWGNQPEVPKELLT</sequence>
<organism evidence="1 2">
    <name type="scientific">Paenibacillus roseus</name>
    <dbReference type="NCBI Taxonomy" id="2798579"/>
    <lineage>
        <taxon>Bacteria</taxon>
        <taxon>Bacillati</taxon>
        <taxon>Bacillota</taxon>
        <taxon>Bacilli</taxon>
        <taxon>Bacillales</taxon>
        <taxon>Paenibacillaceae</taxon>
        <taxon>Paenibacillus</taxon>
    </lineage>
</organism>
<gene>
    <name evidence="1" type="ORF">JFN88_19170</name>
</gene>
<dbReference type="AlphaFoldDB" id="A0A934JAM1"/>
<comment type="caution">
    <text evidence="1">The sequence shown here is derived from an EMBL/GenBank/DDBJ whole genome shotgun (WGS) entry which is preliminary data.</text>
</comment>